<evidence type="ECO:0000313" key="5">
    <source>
        <dbReference type="Proteomes" id="UP000186601"/>
    </source>
</evidence>
<dbReference type="InterPro" id="IPR052178">
    <property type="entry name" value="Sec_Metab_Biosynth_SDR"/>
</dbReference>
<proteinExistence type="inferred from homology"/>
<accession>A0A2R6NF91</accession>
<evidence type="ECO:0000313" key="4">
    <source>
        <dbReference type="EMBL" id="PSR70928.1"/>
    </source>
</evidence>
<comment type="caution">
    <text evidence="4">The sequence shown here is derived from an EMBL/GenBank/DDBJ whole genome shotgun (WGS) entry which is preliminary data.</text>
</comment>
<keyword evidence="3" id="KW-0560">Oxidoreductase</keyword>
<dbReference type="PANTHER" id="PTHR43618">
    <property type="entry name" value="7-ALPHA-HYDROXYSTEROID DEHYDROGENASE"/>
    <property type="match status" value="1"/>
</dbReference>
<dbReference type="Gene3D" id="3.40.50.720">
    <property type="entry name" value="NAD(P)-binding Rossmann-like Domain"/>
    <property type="match status" value="1"/>
</dbReference>
<sequence length="270" mass="28360">MSSFQGSNLFNVSGKVVLVTGGSRGIGKSIATAFVSNGAKVYISSRSAKDCDETAQELNKLGPGTCITIAADMQKLSEVDRLVKELSEKETTLHVLVNNAGAAWGDTVDDYPDAAFTKLLTLNLQRVFSLTQKCLPLLRAAAKQGGLDGQTYRDPSRIINIGSIEGLSVPNHETYAYSASKAALHHLSRNFAGRLGWEGITSNTIACVMAHTLKTLGDIIVGSIPLQRIGRPEDVGGTAVFLASPAGSWVNGATITLDGGAIVAMPSAKL</sequence>
<name>A0A2R6NF91_9APHY</name>
<dbReference type="InterPro" id="IPR002347">
    <property type="entry name" value="SDR_fam"/>
</dbReference>
<dbReference type="PROSITE" id="PS00061">
    <property type="entry name" value="ADH_SHORT"/>
    <property type="match status" value="1"/>
</dbReference>
<dbReference type="PRINTS" id="PR00080">
    <property type="entry name" value="SDRFAMILY"/>
</dbReference>
<dbReference type="SUPFAM" id="SSF51735">
    <property type="entry name" value="NAD(P)-binding Rossmann-fold domains"/>
    <property type="match status" value="1"/>
</dbReference>
<reference evidence="4 5" key="1">
    <citation type="submission" date="2018-02" db="EMBL/GenBank/DDBJ databases">
        <title>Genome sequence of the basidiomycete white-rot fungus Phlebia centrifuga.</title>
        <authorList>
            <person name="Granchi Z."/>
            <person name="Peng M."/>
            <person name="de Vries R.P."/>
            <person name="Hilden K."/>
            <person name="Makela M.R."/>
            <person name="Grigoriev I."/>
            <person name="Riley R."/>
        </authorList>
    </citation>
    <scope>NUCLEOTIDE SEQUENCE [LARGE SCALE GENOMIC DNA]</scope>
    <source>
        <strain evidence="4 5">FBCC195</strain>
    </source>
</reference>
<evidence type="ECO:0000256" key="1">
    <source>
        <dbReference type="ARBA" id="ARBA00006484"/>
    </source>
</evidence>
<evidence type="ECO:0008006" key="6">
    <source>
        <dbReference type="Google" id="ProtNLM"/>
    </source>
</evidence>
<dbReference type="InterPro" id="IPR036291">
    <property type="entry name" value="NAD(P)-bd_dom_sf"/>
</dbReference>
<dbReference type="GO" id="GO:0016491">
    <property type="term" value="F:oxidoreductase activity"/>
    <property type="evidence" value="ECO:0007669"/>
    <property type="project" value="UniProtKB-KW"/>
</dbReference>
<organism evidence="4 5">
    <name type="scientific">Hermanssonia centrifuga</name>
    <dbReference type="NCBI Taxonomy" id="98765"/>
    <lineage>
        <taxon>Eukaryota</taxon>
        <taxon>Fungi</taxon>
        <taxon>Dikarya</taxon>
        <taxon>Basidiomycota</taxon>
        <taxon>Agaricomycotina</taxon>
        <taxon>Agaricomycetes</taxon>
        <taxon>Polyporales</taxon>
        <taxon>Meruliaceae</taxon>
        <taxon>Hermanssonia</taxon>
    </lineage>
</organism>
<protein>
    <recommendedName>
        <fullName evidence="6">NAD(P)-binding protein</fullName>
    </recommendedName>
</protein>
<gene>
    <name evidence="4" type="ORF">PHLCEN_2v13200</name>
</gene>
<comment type="similarity">
    <text evidence="1">Belongs to the short-chain dehydrogenases/reductases (SDR) family.</text>
</comment>
<dbReference type="STRING" id="98765.A0A2R6NF91"/>
<dbReference type="Pfam" id="PF13561">
    <property type="entry name" value="adh_short_C2"/>
    <property type="match status" value="1"/>
</dbReference>
<dbReference type="PRINTS" id="PR00081">
    <property type="entry name" value="GDHRDH"/>
</dbReference>
<dbReference type="PANTHER" id="PTHR43618:SF17">
    <property type="entry name" value="RHAMNOLIPIDS BIOSYNTHESIS 3-OXOACYL-[ACYL-CARRIER-PROTEIN] REDUCTASE"/>
    <property type="match status" value="1"/>
</dbReference>
<keyword evidence="2" id="KW-0521">NADP</keyword>
<evidence type="ECO:0000256" key="3">
    <source>
        <dbReference type="ARBA" id="ARBA00023002"/>
    </source>
</evidence>
<keyword evidence="5" id="KW-1185">Reference proteome</keyword>
<dbReference type="EMBL" id="MLYV02001302">
    <property type="protein sequence ID" value="PSR70928.1"/>
    <property type="molecule type" value="Genomic_DNA"/>
</dbReference>
<evidence type="ECO:0000256" key="2">
    <source>
        <dbReference type="ARBA" id="ARBA00022857"/>
    </source>
</evidence>
<dbReference type="InterPro" id="IPR020904">
    <property type="entry name" value="Sc_DH/Rdtase_CS"/>
</dbReference>
<dbReference type="FunFam" id="3.40.50.720:FF:000084">
    <property type="entry name" value="Short-chain dehydrogenase reductase"/>
    <property type="match status" value="1"/>
</dbReference>
<dbReference type="Proteomes" id="UP000186601">
    <property type="component" value="Unassembled WGS sequence"/>
</dbReference>
<dbReference type="OrthoDB" id="2898618at2759"/>
<dbReference type="AlphaFoldDB" id="A0A2R6NF91"/>